<dbReference type="GO" id="GO:0007165">
    <property type="term" value="P:signal transduction"/>
    <property type="evidence" value="ECO:0007669"/>
    <property type="project" value="UniProtKB-KW"/>
</dbReference>
<dbReference type="RefSeq" id="WP_102883871.1">
    <property type="nucleotide sequence ID" value="NZ_CP010725.1"/>
</dbReference>
<dbReference type="SMART" id="SM00304">
    <property type="entry name" value="HAMP"/>
    <property type="match status" value="2"/>
</dbReference>
<reference evidence="9 10" key="1">
    <citation type="journal article" date="2017" name="Front. Microbiol.">
        <title>Phaeobacter piscinae sp. nov., a species of the Roseobacter group and potential aquaculture probiont.</title>
        <authorList>
            <person name="Sonnenschein E.C."/>
            <person name="Phippen C.B.W."/>
            <person name="Nielsen K.F."/>
            <person name="Mateiu R.V."/>
            <person name="Melchiorsen J."/>
            <person name="Gram L."/>
            <person name="Overmann J."/>
            <person name="Freese H.M."/>
        </authorList>
    </citation>
    <scope>NUCLEOTIDE SEQUENCE [LARGE SCALE GENOMIC DNA]</scope>
    <source>
        <strain evidence="9 10">P88</strain>
    </source>
</reference>
<gene>
    <name evidence="9" type="ORF">PhaeoP88_02597</name>
</gene>
<feature type="transmembrane region" description="Helical" evidence="6">
    <location>
        <begin position="176"/>
        <end position="198"/>
    </location>
</feature>
<proteinExistence type="inferred from homology"/>
<comment type="subcellular location">
    <subcellularLocation>
        <location evidence="1">Membrane</location>
    </subcellularLocation>
</comment>
<feature type="domain" description="HAMP" evidence="8">
    <location>
        <begin position="200"/>
        <end position="253"/>
    </location>
</feature>
<feature type="domain" description="Methyl-accepting transducer" evidence="7">
    <location>
        <begin position="320"/>
        <end position="549"/>
    </location>
</feature>
<name>A0A2I7KBG8_9RHOB</name>
<comment type="similarity">
    <text evidence="3">Belongs to the methyl-accepting chemotaxis (MCP) protein family.</text>
</comment>
<dbReference type="PANTHER" id="PTHR43531">
    <property type="entry name" value="PROTEIN ICFG"/>
    <property type="match status" value="1"/>
</dbReference>
<feature type="domain" description="HAMP" evidence="8">
    <location>
        <begin position="269"/>
        <end position="315"/>
    </location>
</feature>
<evidence type="ECO:0000256" key="6">
    <source>
        <dbReference type="SAM" id="Phobius"/>
    </source>
</evidence>
<dbReference type="SUPFAM" id="SSF58104">
    <property type="entry name" value="Methyl-accepting chemotaxis protein (MCP) signaling domain"/>
    <property type="match status" value="1"/>
</dbReference>
<dbReference type="Pfam" id="PF00672">
    <property type="entry name" value="HAMP"/>
    <property type="match status" value="1"/>
</dbReference>
<dbReference type="EMBL" id="CP010725">
    <property type="protein sequence ID" value="AUQ99946.1"/>
    <property type="molecule type" value="Genomic_DNA"/>
</dbReference>
<feature type="transmembrane region" description="Helical" evidence="6">
    <location>
        <begin position="16"/>
        <end position="37"/>
    </location>
</feature>
<evidence type="ECO:0000259" key="8">
    <source>
        <dbReference type="PROSITE" id="PS50885"/>
    </source>
</evidence>
<dbReference type="InterPro" id="IPR003660">
    <property type="entry name" value="HAMP_dom"/>
</dbReference>
<dbReference type="PROSITE" id="PS50885">
    <property type="entry name" value="HAMP"/>
    <property type="match status" value="2"/>
</dbReference>
<dbReference type="SMART" id="SM00283">
    <property type="entry name" value="MA"/>
    <property type="match status" value="1"/>
</dbReference>
<dbReference type="Gene3D" id="1.10.287.950">
    <property type="entry name" value="Methyl-accepting chemotaxis protein"/>
    <property type="match status" value="1"/>
</dbReference>
<accession>A0A2I7KBG8</accession>
<evidence type="ECO:0000313" key="10">
    <source>
        <dbReference type="Proteomes" id="UP000236447"/>
    </source>
</evidence>
<keyword evidence="4" id="KW-0807">Transducer</keyword>
<evidence type="ECO:0000256" key="4">
    <source>
        <dbReference type="PROSITE-ProRule" id="PRU00284"/>
    </source>
</evidence>
<dbReference type="Gene3D" id="6.10.340.10">
    <property type="match status" value="1"/>
</dbReference>
<feature type="region of interest" description="Disordered" evidence="5">
    <location>
        <begin position="574"/>
        <end position="621"/>
    </location>
</feature>
<dbReference type="CDD" id="cd11386">
    <property type="entry name" value="MCP_signal"/>
    <property type="match status" value="1"/>
</dbReference>
<feature type="compositionally biased region" description="Pro residues" evidence="5">
    <location>
        <begin position="581"/>
        <end position="597"/>
    </location>
</feature>
<dbReference type="CDD" id="cd06225">
    <property type="entry name" value="HAMP"/>
    <property type="match status" value="1"/>
</dbReference>
<feature type="transmembrane region" description="Helical" evidence="6">
    <location>
        <begin position="140"/>
        <end position="164"/>
    </location>
</feature>
<reference evidence="9 10" key="2">
    <citation type="journal article" date="2017" name="Genome Biol. Evol.">
        <title>Trajectories and Drivers of Genome Evolution in Surface-Associated Marine Phaeobacter.</title>
        <authorList>
            <person name="Freese H.M."/>
            <person name="Sikorski J."/>
            <person name="Bunk B."/>
            <person name="Scheuner C."/>
            <person name="Meier-Kolthoff J.P."/>
            <person name="Sproer C."/>
            <person name="Gram L."/>
            <person name="Overmann J."/>
        </authorList>
    </citation>
    <scope>NUCLEOTIDE SEQUENCE [LARGE SCALE GENOMIC DNA]</scope>
    <source>
        <strain evidence="9 10">P88</strain>
    </source>
</reference>
<dbReference type="Proteomes" id="UP000236447">
    <property type="component" value="Chromosome"/>
</dbReference>
<evidence type="ECO:0000256" key="2">
    <source>
        <dbReference type="ARBA" id="ARBA00022500"/>
    </source>
</evidence>
<dbReference type="PANTHER" id="PTHR43531:SF11">
    <property type="entry name" value="METHYL-ACCEPTING CHEMOTAXIS PROTEIN 3"/>
    <property type="match status" value="1"/>
</dbReference>
<evidence type="ECO:0000313" key="9">
    <source>
        <dbReference type="EMBL" id="AUQ99946.1"/>
    </source>
</evidence>
<dbReference type="InterPro" id="IPR004089">
    <property type="entry name" value="MCPsignal_dom"/>
</dbReference>
<dbReference type="InterPro" id="IPR051310">
    <property type="entry name" value="MCP_chemotaxis"/>
</dbReference>
<dbReference type="AlphaFoldDB" id="A0A2I7KBG8"/>
<dbReference type="Pfam" id="PF00015">
    <property type="entry name" value="MCPsignal"/>
    <property type="match status" value="1"/>
</dbReference>
<dbReference type="PROSITE" id="PS50111">
    <property type="entry name" value="CHEMOTAXIS_TRANSDUC_2"/>
    <property type="match status" value="1"/>
</dbReference>
<keyword evidence="2" id="KW-0145">Chemotaxis</keyword>
<dbReference type="SUPFAM" id="SSF158472">
    <property type="entry name" value="HAMP domain-like"/>
    <property type="match status" value="1"/>
</dbReference>
<evidence type="ECO:0000256" key="1">
    <source>
        <dbReference type="ARBA" id="ARBA00004370"/>
    </source>
</evidence>
<dbReference type="GO" id="GO:0016020">
    <property type="term" value="C:membrane"/>
    <property type="evidence" value="ECO:0007669"/>
    <property type="project" value="UniProtKB-SubCell"/>
</dbReference>
<keyword evidence="6" id="KW-0472">Membrane</keyword>
<sequence>MKFRNPAHAALNRLSVFAKCSLLIAVSTLVVTLFLTWENQKILGEAVDSGVRTLAEGVTVTVAARSGGAIRFGDTDRLESDLESLIELSNGRANHGIAINGKGKTVASTGVATEAEIAELTLVAQKAMETNQMEYSENGYLVAAPATAGAEGTVVVGAVGMVWSPDVAFAEVAPNQLLSFLAAGGAFVVMLGLSVVALRSMMSRPLGDVATAINRLADGDYDHDTEHQTRGDEIGLIARHIEALKAQLSAARTVEKQRHADQAAQKLVVERLNVGLQTLSEGDLSQTIDEEFSADYESLRQNFNKTVDKMVGIIDAVIENSSRIRASAEEISQSSGDLSQRTESQAATLEETAAAMEQLTVSVKSAADGAREVEGIVSEAKETAVNSGEVVTRAVDAMSKIEKSSEQISQIISVIDDISFQTNLLALNAGVEAARAGEAGRGFAVVASEVRALAQRSSDAAQEIKALISESTSHVGEGVDLVGRAGEELKQIIDRVATISGHVSGIATGAQEQSTTLGEINTGVTQLDQVTQHNAAMVEESTAASQILRNDANELARQVSVFKTRKAAGNVVAMASSSPAPARPPAKAQPPAAPNPAPSAHGDDDFFDASPTKAAAGWEDF</sequence>
<evidence type="ECO:0000259" key="7">
    <source>
        <dbReference type="PROSITE" id="PS50111"/>
    </source>
</evidence>
<keyword evidence="6" id="KW-0812">Transmembrane</keyword>
<protein>
    <submittedName>
        <fullName evidence="9">Putative methyl-accepting chemotaxis protein</fullName>
    </submittedName>
</protein>
<evidence type="ECO:0000256" key="5">
    <source>
        <dbReference type="SAM" id="MobiDB-lite"/>
    </source>
</evidence>
<organism evidence="9 10">
    <name type="scientific">Phaeobacter inhibens</name>
    <dbReference type="NCBI Taxonomy" id="221822"/>
    <lineage>
        <taxon>Bacteria</taxon>
        <taxon>Pseudomonadati</taxon>
        <taxon>Pseudomonadota</taxon>
        <taxon>Alphaproteobacteria</taxon>
        <taxon>Rhodobacterales</taxon>
        <taxon>Roseobacteraceae</taxon>
        <taxon>Phaeobacter</taxon>
    </lineage>
</organism>
<keyword evidence="6" id="KW-1133">Transmembrane helix</keyword>
<evidence type="ECO:0000256" key="3">
    <source>
        <dbReference type="ARBA" id="ARBA00029447"/>
    </source>
</evidence>
<dbReference type="GO" id="GO:0006935">
    <property type="term" value="P:chemotaxis"/>
    <property type="evidence" value="ECO:0007669"/>
    <property type="project" value="UniProtKB-KW"/>
</dbReference>
<dbReference type="FunFam" id="1.10.287.950:FF:000001">
    <property type="entry name" value="Methyl-accepting chemotaxis sensory transducer"/>
    <property type="match status" value="1"/>
</dbReference>